<gene>
    <name evidence="7" type="ORF">SAMN02745149_01510</name>
</gene>
<dbReference type="PROSITE" id="PS51192">
    <property type="entry name" value="HELICASE_ATP_BIND_1"/>
    <property type="match status" value="1"/>
</dbReference>
<keyword evidence="8" id="KW-1185">Reference proteome</keyword>
<dbReference type="GO" id="GO:0005524">
    <property type="term" value="F:ATP binding"/>
    <property type="evidence" value="ECO:0007669"/>
    <property type="project" value="UniProtKB-KW"/>
</dbReference>
<sequence>MNYPESVQQFPITSHLDSICKTLKNSPGRCVVLTAETGAGKSTVLPLGLLKHFSGKIIMTEPRRLAVLGAANRVSNLLGENCGETAGYRIHLESKISSRTRFEVVTEAILIREMQNDSTLEKYSVIVIDEFHERSVNTDLALAFLKEAMEFRDDLFVIIMSATINTEKTAAYLGTLCKNGAADVPVIAIPGRTFPVSLEYRPGVSVEEAVREELLSLSKGTILAFLPGINDISKCAAALHDISDDRTELHILHSSISFDAQKAVLSEPKENVRRVIISSAVAETSLTVPGVTCVIDSGLSRISRMNVSTGMQNLVTETESEFSAAQRAGRAGRTAPGKCIRLWSRNDPRIKELPPEIQRCDLIPLVLECAARGACSISSVDFIDAPGEAAWNEAVFLLKQTGCLDGGGKITRKGTAALSLGMHPRLASIMLSAGSNRLTAQAERLFLKYGNYANAGAEIQKKAVKDLERRLAKCAFSEEPGGTDKPDVPDETTLILNGFADRLARRITPLGAQKAEYQFPSGRKAVLHSSLKETPEYIVAPEVMAGTTEAVIFSFEVMQGAAFEKWLSSHSTVRTDCFFENGKPAKFERVCYGEIIITSRRLSAGKDDIAAAWISEIRKKGLQCLPIDEKTKSFLMRVQFYRQEKRKEKLPADAGKSGGTLEEELALSAEEWLVPFMAGTNRIDSKTVYDALYWYLNGNEVDAAVPERITLQNGRTCVVHYEKNNMIRPVIEIIIQRIFGCFETPKIMNQKVLLKLLSPASRPLQITDDLEHFWDTTWKEICKEMKGRYPKHNWDYRITDTTTR</sequence>
<evidence type="ECO:0000313" key="8">
    <source>
        <dbReference type="Proteomes" id="UP000190423"/>
    </source>
</evidence>
<dbReference type="PANTHER" id="PTHR43519">
    <property type="entry name" value="ATP-DEPENDENT RNA HELICASE HRPB"/>
    <property type="match status" value="1"/>
</dbReference>
<evidence type="ECO:0000256" key="3">
    <source>
        <dbReference type="ARBA" id="ARBA00022806"/>
    </source>
</evidence>
<feature type="domain" description="Helicase C-terminal" evidence="6">
    <location>
        <begin position="209"/>
        <end position="373"/>
    </location>
</feature>
<dbReference type="STRING" id="261392.SAMN02745149_01510"/>
<dbReference type="Pfam" id="PF00271">
    <property type="entry name" value="Helicase_C"/>
    <property type="match status" value="1"/>
</dbReference>
<dbReference type="GO" id="GO:0004386">
    <property type="term" value="F:helicase activity"/>
    <property type="evidence" value="ECO:0007669"/>
    <property type="project" value="UniProtKB-KW"/>
</dbReference>
<feature type="domain" description="Helicase ATP-binding" evidence="5">
    <location>
        <begin position="22"/>
        <end position="182"/>
    </location>
</feature>
<dbReference type="SUPFAM" id="SSF52540">
    <property type="entry name" value="P-loop containing nucleoside triphosphate hydrolases"/>
    <property type="match status" value="1"/>
</dbReference>
<dbReference type="GeneID" id="78316800"/>
<dbReference type="AlphaFoldDB" id="A0A1T4L823"/>
<evidence type="ECO:0000313" key="7">
    <source>
        <dbReference type="EMBL" id="SJZ50875.1"/>
    </source>
</evidence>
<dbReference type="EMBL" id="FUWG01000010">
    <property type="protein sequence ID" value="SJZ50875.1"/>
    <property type="molecule type" value="Genomic_DNA"/>
</dbReference>
<dbReference type="Pfam" id="PF08482">
    <property type="entry name" value="HrpB_C"/>
    <property type="match status" value="1"/>
</dbReference>
<dbReference type="PANTHER" id="PTHR43519:SF1">
    <property type="entry name" value="ATP-DEPENDENT RNA HELICASE HRPB"/>
    <property type="match status" value="1"/>
</dbReference>
<name>A0A1T4L823_TREPO</name>
<evidence type="ECO:0000256" key="2">
    <source>
        <dbReference type="ARBA" id="ARBA00022801"/>
    </source>
</evidence>
<dbReference type="Proteomes" id="UP000190423">
    <property type="component" value="Unassembled WGS sequence"/>
</dbReference>
<dbReference type="InterPro" id="IPR027417">
    <property type="entry name" value="P-loop_NTPase"/>
</dbReference>
<dbReference type="CDD" id="cd17917">
    <property type="entry name" value="DEXHc_RHA-like"/>
    <property type="match status" value="1"/>
</dbReference>
<dbReference type="PIRSF" id="PIRSF005496">
    <property type="entry name" value="ATP_hel_hrpB"/>
    <property type="match status" value="1"/>
</dbReference>
<dbReference type="Gene3D" id="1.20.120.1080">
    <property type="match status" value="1"/>
</dbReference>
<evidence type="ECO:0000256" key="1">
    <source>
        <dbReference type="ARBA" id="ARBA00022741"/>
    </source>
</evidence>
<dbReference type="Gene3D" id="3.40.50.300">
    <property type="entry name" value="P-loop containing nucleotide triphosphate hydrolases"/>
    <property type="match status" value="2"/>
</dbReference>
<dbReference type="RefSeq" id="WP_143593269.1">
    <property type="nucleotide sequence ID" value="NZ_FUWG01000010.1"/>
</dbReference>
<dbReference type="PROSITE" id="PS51194">
    <property type="entry name" value="HELICASE_CTER"/>
    <property type="match status" value="1"/>
</dbReference>
<dbReference type="InterPro" id="IPR013689">
    <property type="entry name" value="RNA_helicase_ATP-dep_HrpB_C"/>
</dbReference>
<reference evidence="7 8" key="1">
    <citation type="submission" date="2017-02" db="EMBL/GenBank/DDBJ databases">
        <authorList>
            <person name="Peterson S.W."/>
        </authorList>
    </citation>
    <scope>NUCLEOTIDE SEQUENCE [LARGE SCALE GENOMIC DNA]</scope>
    <source>
        <strain evidence="7 8">ATCC BAA-908</strain>
    </source>
</reference>
<keyword evidence="3 7" id="KW-0347">Helicase</keyword>
<evidence type="ECO:0000259" key="6">
    <source>
        <dbReference type="PROSITE" id="PS51194"/>
    </source>
</evidence>
<keyword evidence="1" id="KW-0547">Nucleotide-binding</keyword>
<dbReference type="GO" id="GO:0003676">
    <property type="term" value="F:nucleic acid binding"/>
    <property type="evidence" value="ECO:0007669"/>
    <property type="project" value="InterPro"/>
</dbReference>
<dbReference type="GO" id="GO:0016787">
    <property type="term" value="F:hydrolase activity"/>
    <property type="evidence" value="ECO:0007669"/>
    <property type="project" value="UniProtKB-KW"/>
</dbReference>
<dbReference type="InterPro" id="IPR014001">
    <property type="entry name" value="Helicase_ATP-bd"/>
</dbReference>
<dbReference type="Pfam" id="PF00270">
    <property type="entry name" value="DEAD"/>
    <property type="match status" value="1"/>
</dbReference>
<evidence type="ECO:0000256" key="4">
    <source>
        <dbReference type="ARBA" id="ARBA00022840"/>
    </source>
</evidence>
<dbReference type="InterPro" id="IPR011545">
    <property type="entry name" value="DEAD/DEAH_box_helicase_dom"/>
</dbReference>
<keyword evidence="4" id="KW-0067">ATP-binding</keyword>
<dbReference type="InterPro" id="IPR001650">
    <property type="entry name" value="Helicase_C-like"/>
</dbReference>
<dbReference type="SMART" id="SM00487">
    <property type="entry name" value="DEXDc"/>
    <property type="match status" value="1"/>
</dbReference>
<organism evidence="7 8">
    <name type="scientific">Treponema porcinum</name>
    <dbReference type="NCBI Taxonomy" id="261392"/>
    <lineage>
        <taxon>Bacteria</taxon>
        <taxon>Pseudomonadati</taxon>
        <taxon>Spirochaetota</taxon>
        <taxon>Spirochaetia</taxon>
        <taxon>Spirochaetales</taxon>
        <taxon>Treponemataceae</taxon>
        <taxon>Treponema</taxon>
    </lineage>
</organism>
<accession>A0A1T4L823</accession>
<proteinExistence type="predicted"/>
<keyword evidence="2" id="KW-0378">Hydrolase</keyword>
<dbReference type="OrthoDB" id="9808833at2"/>
<dbReference type="InterPro" id="IPR010225">
    <property type="entry name" value="HrpB"/>
</dbReference>
<evidence type="ECO:0000259" key="5">
    <source>
        <dbReference type="PROSITE" id="PS51192"/>
    </source>
</evidence>
<dbReference type="NCBIfam" id="TIGR01970">
    <property type="entry name" value="DEAH_box_HrpB"/>
    <property type="match status" value="1"/>
</dbReference>
<protein>
    <submittedName>
        <fullName evidence="7">ATP-dependent helicase HrpB</fullName>
    </submittedName>
</protein>
<dbReference type="SMART" id="SM00490">
    <property type="entry name" value="HELICc"/>
    <property type="match status" value="1"/>
</dbReference>
<dbReference type="CDD" id="cd18791">
    <property type="entry name" value="SF2_C_RHA"/>
    <property type="match status" value="1"/>
</dbReference>